<evidence type="ECO:0000313" key="2">
    <source>
        <dbReference type="EMBL" id="MBB3889316.1"/>
    </source>
</evidence>
<sequence length="53" mass="5795">MSILILILVVVVLLALALFALQKMPIPSPLNWIIQVVLIVLAIIFIGQRAGVF</sequence>
<keyword evidence="1" id="KW-1133">Transmembrane helix</keyword>
<evidence type="ECO:0000256" key="1">
    <source>
        <dbReference type="SAM" id="Phobius"/>
    </source>
</evidence>
<comment type="caution">
    <text evidence="2">The sequence shown here is derived from an EMBL/GenBank/DDBJ whole genome shotgun (WGS) entry which is preliminary data.</text>
</comment>
<feature type="transmembrane region" description="Helical" evidence="1">
    <location>
        <begin position="29"/>
        <end position="47"/>
    </location>
</feature>
<accession>A0A839ZSW4</accession>
<proteinExistence type="predicted"/>
<dbReference type="AlphaFoldDB" id="A0A839ZSW4"/>
<reference evidence="2 3" key="1">
    <citation type="submission" date="2020-08" db="EMBL/GenBank/DDBJ databases">
        <title>Genomic Encyclopedia of Type Strains, Phase IV (KMG-IV): sequencing the most valuable type-strain genomes for metagenomic binning, comparative biology and taxonomic classification.</title>
        <authorList>
            <person name="Goeker M."/>
        </authorList>
    </citation>
    <scope>NUCLEOTIDE SEQUENCE [LARGE SCALE GENOMIC DNA]</scope>
    <source>
        <strain evidence="2 3">DSM 21793</strain>
    </source>
</reference>
<keyword evidence="1" id="KW-0472">Membrane</keyword>
<dbReference type="EMBL" id="JACIDK010000001">
    <property type="protein sequence ID" value="MBB3889316.1"/>
    <property type="molecule type" value="Genomic_DNA"/>
</dbReference>
<dbReference type="RefSeq" id="WP_183769338.1">
    <property type="nucleotide sequence ID" value="NZ_JACIDK010000001.1"/>
</dbReference>
<protein>
    <submittedName>
        <fullName evidence="2">Cobalamin biosynthesis protein CobD/CbiB</fullName>
    </submittedName>
</protein>
<organism evidence="2 3">
    <name type="scientific">Phenylobacterium haematophilum</name>
    <dbReference type="NCBI Taxonomy" id="98513"/>
    <lineage>
        <taxon>Bacteria</taxon>
        <taxon>Pseudomonadati</taxon>
        <taxon>Pseudomonadota</taxon>
        <taxon>Alphaproteobacteria</taxon>
        <taxon>Caulobacterales</taxon>
        <taxon>Caulobacteraceae</taxon>
        <taxon>Phenylobacterium</taxon>
    </lineage>
</organism>
<keyword evidence="1" id="KW-0812">Transmembrane</keyword>
<gene>
    <name evidence="2" type="ORF">GGQ61_000013</name>
</gene>
<dbReference type="Proteomes" id="UP000530564">
    <property type="component" value="Unassembled WGS sequence"/>
</dbReference>
<name>A0A839ZSW4_9CAUL</name>
<keyword evidence="3" id="KW-1185">Reference proteome</keyword>
<evidence type="ECO:0000313" key="3">
    <source>
        <dbReference type="Proteomes" id="UP000530564"/>
    </source>
</evidence>